<evidence type="ECO:0000313" key="8">
    <source>
        <dbReference type="Proteomes" id="UP001224775"/>
    </source>
</evidence>
<evidence type="ECO:0000256" key="4">
    <source>
        <dbReference type="RuleBase" id="RU363019"/>
    </source>
</evidence>
<comment type="catalytic activity">
    <reaction evidence="1 4">
        <text>[protein]-peptidylproline (omega=180) = [protein]-peptidylproline (omega=0)</text>
        <dbReference type="Rhea" id="RHEA:16237"/>
        <dbReference type="Rhea" id="RHEA-COMP:10747"/>
        <dbReference type="Rhea" id="RHEA-COMP:10748"/>
        <dbReference type="ChEBI" id="CHEBI:83833"/>
        <dbReference type="ChEBI" id="CHEBI:83834"/>
        <dbReference type="EC" id="5.2.1.8"/>
    </reaction>
</comment>
<dbReference type="SUPFAM" id="SSF50891">
    <property type="entry name" value="Cyclophilin-like"/>
    <property type="match status" value="1"/>
</dbReference>
<feature type="compositionally biased region" description="Basic and acidic residues" evidence="5">
    <location>
        <begin position="260"/>
        <end position="274"/>
    </location>
</feature>
<feature type="region of interest" description="Disordered" evidence="5">
    <location>
        <begin position="187"/>
        <end position="280"/>
    </location>
</feature>
<dbReference type="FunFam" id="2.40.100.10:FF:000025">
    <property type="entry name" value="Peptidyl-prolyl cis-trans isomerase CYP19-2"/>
    <property type="match status" value="1"/>
</dbReference>
<dbReference type="InterPro" id="IPR020892">
    <property type="entry name" value="Cyclophilin-type_PPIase_CS"/>
</dbReference>
<evidence type="ECO:0000259" key="6">
    <source>
        <dbReference type="PROSITE" id="PS50072"/>
    </source>
</evidence>
<feature type="compositionally biased region" description="Basic residues" evidence="5">
    <location>
        <begin position="206"/>
        <end position="231"/>
    </location>
</feature>
<gene>
    <name evidence="7" type="ORF">QTG54_004923</name>
</gene>
<dbReference type="GO" id="GO:0016018">
    <property type="term" value="F:cyclosporin A binding"/>
    <property type="evidence" value="ECO:0007669"/>
    <property type="project" value="TreeGrafter"/>
</dbReference>
<feature type="compositionally biased region" description="Low complexity" evidence="5">
    <location>
        <begin position="194"/>
        <end position="205"/>
    </location>
</feature>
<dbReference type="PANTHER" id="PTHR11071:SF561">
    <property type="entry name" value="PEPTIDYL-PROLYL CIS-TRANS ISOMERASE D-RELATED"/>
    <property type="match status" value="1"/>
</dbReference>
<organism evidence="7 8">
    <name type="scientific">Skeletonema marinoi</name>
    <dbReference type="NCBI Taxonomy" id="267567"/>
    <lineage>
        <taxon>Eukaryota</taxon>
        <taxon>Sar</taxon>
        <taxon>Stramenopiles</taxon>
        <taxon>Ochrophyta</taxon>
        <taxon>Bacillariophyta</taxon>
        <taxon>Coscinodiscophyceae</taxon>
        <taxon>Thalassiosirophycidae</taxon>
        <taxon>Thalassiosirales</taxon>
        <taxon>Skeletonemataceae</taxon>
        <taxon>Skeletonema</taxon>
        <taxon>Skeletonema marinoi-dohrnii complex</taxon>
    </lineage>
</organism>
<dbReference type="GO" id="GO:0006457">
    <property type="term" value="P:protein folding"/>
    <property type="evidence" value="ECO:0007669"/>
    <property type="project" value="InterPro"/>
</dbReference>
<comment type="function">
    <text evidence="4">PPIases accelerate the folding of proteins. It catalyzes the cis-trans isomerization of proline imidic peptide bonds in oligopeptides.</text>
</comment>
<evidence type="ECO:0000256" key="3">
    <source>
        <dbReference type="ARBA" id="ARBA00023235"/>
    </source>
</evidence>
<keyword evidence="3 4" id="KW-0413">Isomerase</keyword>
<dbReference type="GO" id="GO:0003755">
    <property type="term" value="F:peptidyl-prolyl cis-trans isomerase activity"/>
    <property type="evidence" value="ECO:0007669"/>
    <property type="project" value="UniProtKB-UniRule"/>
</dbReference>
<dbReference type="Pfam" id="PF00160">
    <property type="entry name" value="Pro_isomerase"/>
    <property type="match status" value="1"/>
</dbReference>
<dbReference type="PROSITE" id="PS00170">
    <property type="entry name" value="CSA_PPIASE_1"/>
    <property type="match status" value="1"/>
</dbReference>
<dbReference type="PROSITE" id="PS50072">
    <property type="entry name" value="CSA_PPIASE_2"/>
    <property type="match status" value="1"/>
</dbReference>
<sequence length="280" mass="31362">MFAFFRVSVAAGSTPQTIVFKLNNDKCPKTCDNFIAICQSRAKAKRPTVSASSSHDVVEPTYRGTEFHRIIPGFMVQGGDFSMFDGKGGFAAPTTNDGKPTFPDECFDVSHDREGILSMANRGKNTNGSQFFITLGKTLHLDGKHVAFGSVVRNLECVKQIAQVETDSNGKPVVMQRVVITDCGIGTGDDDSGSDSGISSSSSASSKKKRRRRSSKRKKKKRSHSSRHQRKRDNGDDDDSNRKHEKKSKEKTSHRHRKRDHETKKRQKKDDERHPKNRRH</sequence>
<evidence type="ECO:0000256" key="5">
    <source>
        <dbReference type="SAM" id="MobiDB-lite"/>
    </source>
</evidence>
<dbReference type="InterPro" id="IPR029000">
    <property type="entry name" value="Cyclophilin-like_dom_sf"/>
</dbReference>
<reference evidence="7" key="1">
    <citation type="submission" date="2023-06" db="EMBL/GenBank/DDBJ databases">
        <title>Survivors Of The Sea: Transcriptome response of Skeletonema marinoi to long-term dormancy.</title>
        <authorList>
            <person name="Pinder M.I.M."/>
            <person name="Kourtchenko O."/>
            <person name="Robertson E.K."/>
            <person name="Larsson T."/>
            <person name="Maumus F."/>
            <person name="Osuna-Cruz C.M."/>
            <person name="Vancaester E."/>
            <person name="Stenow R."/>
            <person name="Vandepoele K."/>
            <person name="Ploug H."/>
            <person name="Bruchert V."/>
            <person name="Godhe A."/>
            <person name="Topel M."/>
        </authorList>
    </citation>
    <scope>NUCLEOTIDE SEQUENCE</scope>
    <source>
        <strain evidence="7">R05AC</strain>
    </source>
</reference>
<dbReference type="EC" id="5.2.1.8" evidence="4"/>
<dbReference type="PANTHER" id="PTHR11071">
    <property type="entry name" value="PEPTIDYL-PROLYL CIS-TRANS ISOMERASE"/>
    <property type="match status" value="1"/>
</dbReference>
<evidence type="ECO:0000256" key="2">
    <source>
        <dbReference type="ARBA" id="ARBA00023110"/>
    </source>
</evidence>
<dbReference type="GO" id="GO:0005737">
    <property type="term" value="C:cytoplasm"/>
    <property type="evidence" value="ECO:0007669"/>
    <property type="project" value="TreeGrafter"/>
</dbReference>
<evidence type="ECO:0000313" key="7">
    <source>
        <dbReference type="EMBL" id="KAK1744390.1"/>
    </source>
</evidence>
<keyword evidence="8" id="KW-1185">Reference proteome</keyword>
<comment type="similarity">
    <text evidence="4">Belongs to the cyclophilin-type PPIase family.</text>
</comment>
<evidence type="ECO:0000256" key="1">
    <source>
        <dbReference type="ARBA" id="ARBA00000971"/>
    </source>
</evidence>
<comment type="caution">
    <text evidence="7">The sequence shown here is derived from an EMBL/GenBank/DDBJ whole genome shotgun (WGS) entry which is preliminary data.</text>
</comment>
<dbReference type="PRINTS" id="PR00153">
    <property type="entry name" value="CSAPPISMRASE"/>
</dbReference>
<keyword evidence="2 4" id="KW-0697">Rotamase</keyword>
<protein>
    <recommendedName>
        <fullName evidence="4">Peptidyl-prolyl cis-trans isomerase</fullName>
        <shortName evidence="4">PPIase</shortName>
        <ecNumber evidence="4">5.2.1.8</ecNumber>
    </recommendedName>
</protein>
<accession>A0AAD9DFX7</accession>
<name>A0AAD9DFX7_9STRA</name>
<proteinExistence type="inferred from homology"/>
<dbReference type="InterPro" id="IPR002130">
    <property type="entry name" value="Cyclophilin-type_PPIase_dom"/>
</dbReference>
<feature type="domain" description="PPIase cyclophilin-type" evidence="6">
    <location>
        <begin position="5"/>
        <end position="185"/>
    </location>
</feature>
<dbReference type="Gene3D" id="2.40.100.10">
    <property type="entry name" value="Cyclophilin-like"/>
    <property type="match status" value="1"/>
</dbReference>
<dbReference type="AlphaFoldDB" id="A0AAD9DFX7"/>
<dbReference type="Proteomes" id="UP001224775">
    <property type="component" value="Unassembled WGS sequence"/>
</dbReference>
<dbReference type="EMBL" id="JATAAI010000007">
    <property type="protein sequence ID" value="KAK1744390.1"/>
    <property type="molecule type" value="Genomic_DNA"/>
</dbReference>